<dbReference type="PANTHER" id="PTHR30329:SF21">
    <property type="entry name" value="LIPOPROTEIN YIAD-RELATED"/>
    <property type="match status" value="1"/>
</dbReference>
<evidence type="ECO:0000259" key="11">
    <source>
        <dbReference type="PROSITE" id="PS51123"/>
    </source>
</evidence>
<keyword evidence="4 8" id="KW-0564">Palmitate</keyword>
<accession>A0A315EJS1</accession>
<keyword evidence="1 8" id="KW-0132">Cell division</keyword>
<feature type="signal peptide" evidence="10">
    <location>
        <begin position="1"/>
        <end position="18"/>
    </location>
</feature>
<evidence type="ECO:0000256" key="7">
    <source>
        <dbReference type="ARBA" id="ARBA00023306"/>
    </source>
</evidence>
<comment type="similarity">
    <text evidence="8">Belongs to the Pal lipoprotein family.</text>
</comment>
<dbReference type="EMBL" id="NESP01000001">
    <property type="protein sequence ID" value="PUE58136.1"/>
    <property type="molecule type" value="Genomic_DNA"/>
</dbReference>
<evidence type="ECO:0000256" key="3">
    <source>
        <dbReference type="ARBA" id="ARBA00023136"/>
    </source>
</evidence>
<dbReference type="Proteomes" id="UP000251341">
    <property type="component" value="Unassembled WGS sequence"/>
</dbReference>
<feature type="region of interest" description="Disordered" evidence="9">
    <location>
        <begin position="137"/>
        <end position="169"/>
    </location>
</feature>
<dbReference type="GO" id="GO:0009279">
    <property type="term" value="C:cell outer membrane"/>
    <property type="evidence" value="ECO:0007669"/>
    <property type="project" value="UniProtKB-SubCell"/>
</dbReference>
<comment type="subcellular location">
    <subcellularLocation>
        <location evidence="8">Cell outer membrane</location>
        <topology evidence="8">Lipid-anchor</topology>
    </subcellularLocation>
</comment>
<name>A0A315EJS1_9BURK</name>
<comment type="subunit">
    <text evidence="8">The Tol-Pal system is composed of five core proteins: the inner membrane proteins TolA, TolQ and TolR, the periplasmic protein TolB and the outer membrane protein Pal. They form a network linking the inner and outer membranes and the peptidoglycan layer.</text>
</comment>
<evidence type="ECO:0000256" key="10">
    <source>
        <dbReference type="SAM" id="SignalP"/>
    </source>
</evidence>
<dbReference type="InterPro" id="IPR039001">
    <property type="entry name" value="Pal"/>
</dbReference>
<dbReference type="InterPro" id="IPR006664">
    <property type="entry name" value="OMP_bac"/>
</dbReference>
<dbReference type="SUPFAM" id="SSF103088">
    <property type="entry name" value="OmpA-like"/>
    <property type="match status" value="1"/>
</dbReference>
<dbReference type="AlphaFoldDB" id="A0A315EJS1"/>
<dbReference type="GO" id="GO:0051301">
    <property type="term" value="P:cell division"/>
    <property type="evidence" value="ECO:0007669"/>
    <property type="project" value="UniProtKB-UniRule"/>
</dbReference>
<keyword evidence="13" id="KW-1185">Reference proteome</keyword>
<feature type="domain" description="OmpA-like" evidence="11">
    <location>
        <begin position="55"/>
        <end position="169"/>
    </location>
</feature>
<dbReference type="InterPro" id="IPR036737">
    <property type="entry name" value="OmpA-like_sf"/>
</dbReference>
<evidence type="ECO:0000256" key="2">
    <source>
        <dbReference type="ARBA" id="ARBA00022729"/>
    </source>
</evidence>
<evidence type="ECO:0000256" key="4">
    <source>
        <dbReference type="ARBA" id="ARBA00023139"/>
    </source>
</evidence>
<reference evidence="12 13" key="1">
    <citation type="submission" date="2017-04" db="EMBL/GenBank/DDBJ databases">
        <title>Unexpected and diverse lifestyles within the genus Limnohabitans.</title>
        <authorList>
            <person name="Kasalicky V."/>
            <person name="Mehrshad M."/>
            <person name="Andrei S.-A."/>
            <person name="Salcher M."/>
            <person name="Kratochvilova H."/>
            <person name="Simek K."/>
            <person name="Ghai R."/>
        </authorList>
    </citation>
    <scope>NUCLEOTIDE SEQUENCE [LARGE SCALE GENOMIC DNA]</scope>
    <source>
        <strain evidence="12 13">MWH-C5</strain>
    </source>
</reference>
<dbReference type="InterPro" id="IPR014169">
    <property type="entry name" value="Pal_lipo_C"/>
</dbReference>
<comment type="caution">
    <text evidence="12">The sequence shown here is derived from an EMBL/GenBank/DDBJ whole genome shotgun (WGS) entry which is preliminary data.</text>
</comment>
<keyword evidence="5 8" id="KW-0998">Cell outer membrane</keyword>
<evidence type="ECO:0000256" key="1">
    <source>
        <dbReference type="ARBA" id="ARBA00022618"/>
    </source>
</evidence>
<evidence type="ECO:0000256" key="5">
    <source>
        <dbReference type="ARBA" id="ARBA00023237"/>
    </source>
</evidence>
<dbReference type="PANTHER" id="PTHR30329">
    <property type="entry name" value="STATOR ELEMENT OF FLAGELLAR MOTOR COMPLEX"/>
    <property type="match status" value="1"/>
</dbReference>
<evidence type="ECO:0000256" key="8">
    <source>
        <dbReference type="HAMAP-Rule" id="MF_02204"/>
    </source>
</evidence>
<gene>
    <name evidence="8" type="primary">pal</name>
    <name evidence="12" type="ORF">B9Z44_00060</name>
</gene>
<dbReference type="NCBIfam" id="TIGR02802">
    <property type="entry name" value="Pal_lipo"/>
    <property type="match status" value="1"/>
</dbReference>
<keyword evidence="6 8" id="KW-0449">Lipoprotein</keyword>
<keyword evidence="7 8" id="KW-0131">Cell cycle</keyword>
<protein>
    <recommendedName>
        <fullName evidence="8">Peptidoglycan-associated lipoprotein</fullName>
        <shortName evidence="8">PAL</shortName>
    </recommendedName>
</protein>
<feature type="chain" id="PRO_5016341202" description="Peptidoglycan-associated lipoprotein" evidence="10">
    <location>
        <begin position="19"/>
        <end position="169"/>
    </location>
</feature>
<dbReference type="InterPro" id="IPR050330">
    <property type="entry name" value="Bact_OuterMem_StrucFunc"/>
</dbReference>
<dbReference type="PROSITE" id="PS51123">
    <property type="entry name" value="OMPA_2"/>
    <property type="match status" value="1"/>
</dbReference>
<evidence type="ECO:0000256" key="9">
    <source>
        <dbReference type="SAM" id="MobiDB-lite"/>
    </source>
</evidence>
<keyword evidence="2 8" id="KW-0732">Signal</keyword>
<dbReference type="RefSeq" id="WP_108358673.1">
    <property type="nucleotide sequence ID" value="NZ_NESP01000001.1"/>
</dbReference>
<comment type="function">
    <text evidence="8">Part of the Tol-Pal system, which plays a role in outer membrane invagination during cell division and is important for maintaining outer membrane integrity.</text>
</comment>
<dbReference type="InterPro" id="IPR006665">
    <property type="entry name" value="OmpA-like"/>
</dbReference>
<feature type="compositionally biased region" description="Polar residues" evidence="9">
    <location>
        <begin position="153"/>
        <end position="169"/>
    </location>
</feature>
<evidence type="ECO:0000256" key="6">
    <source>
        <dbReference type="ARBA" id="ARBA00023288"/>
    </source>
</evidence>
<sequence>MKKLLLLVSIAAVLSGCASGVKLDDVQVDDRSGGTSGQSGVNGLSSRGLGAMQGIKQGPVGVEHIIYFDLDSYSVKAEYQNVLDAHARYLRADRNRRVNIEGHTDERGGSEYNLALGQKRSDAVRRSLSVLGVPESQMESVSFGKEKPVAQGSDESAYSQNRRAALNYQ</sequence>
<dbReference type="PROSITE" id="PS51257">
    <property type="entry name" value="PROKAR_LIPOPROTEIN"/>
    <property type="match status" value="1"/>
</dbReference>
<dbReference type="Pfam" id="PF00691">
    <property type="entry name" value="OmpA"/>
    <property type="match status" value="1"/>
</dbReference>
<dbReference type="PRINTS" id="PR01021">
    <property type="entry name" value="OMPADOMAIN"/>
</dbReference>
<organism evidence="12 13">
    <name type="scientific">Limnohabitans curvus</name>
    <dbReference type="NCBI Taxonomy" id="323423"/>
    <lineage>
        <taxon>Bacteria</taxon>
        <taxon>Pseudomonadati</taxon>
        <taxon>Pseudomonadota</taxon>
        <taxon>Betaproteobacteria</taxon>
        <taxon>Burkholderiales</taxon>
        <taxon>Comamonadaceae</taxon>
        <taxon>Limnohabitans</taxon>
    </lineage>
</organism>
<evidence type="ECO:0000313" key="13">
    <source>
        <dbReference type="Proteomes" id="UP000251341"/>
    </source>
</evidence>
<dbReference type="Gene3D" id="3.30.1330.60">
    <property type="entry name" value="OmpA-like domain"/>
    <property type="match status" value="1"/>
</dbReference>
<evidence type="ECO:0000313" key="12">
    <source>
        <dbReference type="EMBL" id="PUE58136.1"/>
    </source>
</evidence>
<dbReference type="HAMAP" id="MF_02204">
    <property type="entry name" value="Pal"/>
    <property type="match status" value="1"/>
</dbReference>
<proteinExistence type="inferred from homology"/>
<dbReference type="CDD" id="cd07185">
    <property type="entry name" value="OmpA_C-like"/>
    <property type="match status" value="1"/>
</dbReference>
<keyword evidence="3 8" id="KW-0472">Membrane</keyword>